<dbReference type="GO" id="GO:0005615">
    <property type="term" value="C:extracellular space"/>
    <property type="evidence" value="ECO:0007669"/>
    <property type="project" value="TreeGrafter"/>
</dbReference>
<evidence type="ECO:0000256" key="5">
    <source>
        <dbReference type="ARBA" id="ARBA00022729"/>
    </source>
</evidence>
<reference evidence="6 7" key="1">
    <citation type="submission" date="2013-11" db="EMBL/GenBank/DDBJ databases">
        <title>Opisthorchis viverrini - life in the bile duct.</title>
        <authorList>
            <person name="Young N.D."/>
            <person name="Nagarajan N."/>
            <person name="Lin S.J."/>
            <person name="Korhonen P.K."/>
            <person name="Jex A.R."/>
            <person name="Hall R.S."/>
            <person name="Safavi-Hemami H."/>
            <person name="Kaewkong W."/>
            <person name="Bertrand D."/>
            <person name="Gao S."/>
            <person name="Seet Q."/>
            <person name="Wongkham S."/>
            <person name="Teh B.T."/>
            <person name="Wongkham C."/>
            <person name="Intapan P.M."/>
            <person name="Maleewong W."/>
            <person name="Yang X."/>
            <person name="Hu M."/>
            <person name="Wang Z."/>
            <person name="Hofmann A."/>
            <person name="Sternberg P.W."/>
            <person name="Tan P."/>
            <person name="Wang J."/>
            <person name="Gasser R.B."/>
        </authorList>
    </citation>
    <scope>NUCLEOTIDE SEQUENCE [LARGE SCALE GENOMIC DNA]</scope>
</reference>
<evidence type="ECO:0000256" key="4">
    <source>
        <dbReference type="ARBA" id="ARBA00022525"/>
    </source>
</evidence>
<sequence length="456" mass="51988">MGPNTRISSKYTHILLTILWIFQLGLVAVTSDFTQNGQLYDHSYTQRKVKIRMTKLAHPPQSGMNSPSERDVSNRTLKSDLNFKVGGLGLTSSSHSHISLGSLASTSLNAKPKDTQPKNGVYVKQSKVEAVTPDWPTDQKNPTSYNEVNMRIMGQPIDPKVINHLHPDVSPFKARKLRKILAGSLDKDWTSETAPRVLRQRGVSGSIGGNVDGTVMQPDVKLINEAQLLNFTFRSEMGGHFSLSEDQIKLFRNWLIDKATCEMEYIWEDLGPLFWPRWIRRGVCMNRQGHSCSWPPGMECRPSGSRALQLLHWKCEDAAYIQSRKRAAEQRNRRRTATNNFQSKFYDMKPDDSTLRSPQETGEFPRLSLRDTHGSAGVVDQPRIRLHLRTSNWPSPVIHSSQDNDDPLDRGVSMEERRRRRAKRLIKRLSVTANGYHCYWQVQKYLISDRCACLCS</sequence>
<dbReference type="GeneID" id="20318960"/>
<keyword evidence="5" id="KW-0732">Signal</keyword>
<keyword evidence="4" id="KW-0964">Secreted</keyword>
<dbReference type="PANTHER" id="PTHR10494">
    <property type="entry name" value="BONE MORPHOGENETIC PROTEIN INHIBITOR, NOGGIN"/>
    <property type="match status" value="1"/>
</dbReference>
<keyword evidence="3" id="KW-0217">Developmental protein</keyword>
<dbReference type="CTD" id="20318960"/>
<comment type="similarity">
    <text evidence="2">Belongs to the noggin family.</text>
</comment>
<dbReference type="GO" id="GO:0009953">
    <property type="term" value="P:dorsal/ventral pattern formation"/>
    <property type="evidence" value="ECO:0007669"/>
    <property type="project" value="TreeGrafter"/>
</dbReference>
<dbReference type="InterPro" id="IPR008717">
    <property type="entry name" value="Noggin"/>
</dbReference>
<evidence type="ECO:0000256" key="3">
    <source>
        <dbReference type="ARBA" id="ARBA00022473"/>
    </source>
</evidence>
<evidence type="ECO:0000313" key="7">
    <source>
        <dbReference type="Proteomes" id="UP000054324"/>
    </source>
</evidence>
<dbReference type="GO" id="GO:0045596">
    <property type="term" value="P:negative regulation of cell differentiation"/>
    <property type="evidence" value="ECO:0007669"/>
    <property type="project" value="InterPro"/>
</dbReference>
<dbReference type="AlphaFoldDB" id="A0A074ZMP3"/>
<proteinExistence type="inferred from homology"/>
<dbReference type="Gene3D" id="1.10.287.520">
    <property type="entry name" value="Helix hairpin bin"/>
    <property type="match status" value="1"/>
</dbReference>
<dbReference type="Pfam" id="PF05806">
    <property type="entry name" value="Noggin"/>
    <property type="match status" value="1"/>
</dbReference>
<protein>
    <submittedName>
        <fullName evidence="6">Uncharacterized protein</fullName>
    </submittedName>
</protein>
<evidence type="ECO:0000313" key="6">
    <source>
        <dbReference type="EMBL" id="KER28396.1"/>
    </source>
</evidence>
<dbReference type="Proteomes" id="UP000054324">
    <property type="component" value="Unassembled WGS sequence"/>
</dbReference>
<dbReference type="InterPro" id="IPR029034">
    <property type="entry name" value="Cystine-knot_cytokine"/>
</dbReference>
<gene>
    <name evidence="6" type="ORF">T265_04778</name>
</gene>
<dbReference type="SUPFAM" id="SSF57501">
    <property type="entry name" value="Cystine-knot cytokines"/>
    <property type="match status" value="1"/>
</dbReference>
<evidence type="ECO:0000256" key="1">
    <source>
        <dbReference type="ARBA" id="ARBA00004613"/>
    </source>
</evidence>
<dbReference type="OrthoDB" id="5950649at2759"/>
<name>A0A074ZMP3_OPIVI</name>
<dbReference type="EMBL" id="KL596700">
    <property type="protein sequence ID" value="KER28396.1"/>
    <property type="molecule type" value="Genomic_DNA"/>
</dbReference>
<comment type="subcellular location">
    <subcellularLocation>
        <location evidence="1">Secreted</location>
    </subcellularLocation>
</comment>
<dbReference type="RefSeq" id="XP_009167867.1">
    <property type="nucleotide sequence ID" value="XM_009169603.1"/>
</dbReference>
<dbReference type="KEGG" id="ovi:T265_04778"/>
<evidence type="ECO:0000256" key="2">
    <source>
        <dbReference type="ARBA" id="ARBA00007480"/>
    </source>
</evidence>
<dbReference type="Gene3D" id="2.10.90.10">
    <property type="entry name" value="Cystine-knot cytokines"/>
    <property type="match status" value="1"/>
</dbReference>
<keyword evidence="7" id="KW-1185">Reference proteome</keyword>
<dbReference type="STRING" id="6198.A0A074ZMP3"/>
<dbReference type="GO" id="GO:0030514">
    <property type="term" value="P:negative regulation of BMP signaling pathway"/>
    <property type="evidence" value="ECO:0007669"/>
    <property type="project" value="InterPro"/>
</dbReference>
<dbReference type="PANTHER" id="PTHR10494:SF6">
    <property type="entry name" value="NOGGIN"/>
    <property type="match status" value="1"/>
</dbReference>
<organism evidence="6 7">
    <name type="scientific">Opisthorchis viverrini</name>
    <name type="common">Southeast Asian liver fluke</name>
    <dbReference type="NCBI Taxonomy" id="6198"/>
    <lineage>
        <taxon>Eukaryota</taxon>
        <taxon>Metazoa</taxon>
        <taxon>Spiralia</taxon>
        <taxon>Lophotrochozoa</taxon>
        <taxon>Platyhelminthes</taxon>
        <taxon>Trematoda</taxon>
        <taxon>Digenea</taxon>
        <taxon>Opisthorchiida</taxon>
        <taxon>Opisthorchiata</taxon>
        <taxon>Opisthorchiidae</taxon>
        <taxon>Opisthorchis</taxon>
    </lineage>
</organism>
<accession>A0A074ZMP3</accession>